<gene>
    <name evidence="2" type="ORF">BJ971_003672</name>
</gene>
<keyword evidence="2" id="KW-0418">Kinase</keyword>
<dbReference type="AlphaFoldDB" id="A0A7W7MQD5"/>
<evidence type="ECO:0000259" key="1">
    <source>
        <dbReference type="Pfam" id="PF01636"/>
    </source>
</evidence>
<sequence length="155" mass="16286">MAATTGPTPAAGHPGTDRVTRAAITQVAGVFDAVALTSVWEAALRAPGWSRPPVWFHGDFHTGNVLTMNGQVSAVIDFGGLGVGDPARDMTIAFTLLSRTTRTVFRSELGVDDATWARSRGWALATGLNAYRSYAATDARVAAQTTRQVAEALIG</sequence>
<proteinExistence type="predicted"/>
<name>A0A7W7MQD5_9ACTN</name>
<evidence type="ECO:0000313" key="2">
    <source>
        <dbReference type="EMBL" id="MBB4763116.1"/>
    </source>
</evidence>
<dbReference type="SUPFAM" id="SSF56112">
    <property type="entry name" value="Protein kinase-like (PK-like)"/>
    <property type="match status" value="1"/>
</dbReference>
<keyword evidence="2" id="KW-0808">Transferase</keyword>
<evidence type="ECO:0000313" key="3">
    <source>
        <dbReference type="Proteomes" id="UP000578112"/>
    </source>
</evidence>
<dbReference type="Gene3D" id="3.90.1200.10">
    <property type="match status" value="1"/>
</dbReference>
<dbReference type="InterPro" id="IPR011009">
    <property type="entry name" value="Kinase-like_dom_sf"/>
</dbReference>
<dbReference type="Pfam" id="PF01636">
    <property type="entry name" value="APH"/>
    <property type="match status" value="1"/>
</dbReference>
<dbReference type="GO" id="GO:0016301">
    <property type="term" value="F:kinase activity"/>
    <property type="evidence" value="ECO:0007669"/>
    <property type="project" value="UniProtKB-KW"/>
</dbReference>
<accession>A0A7W7MQD5</accession>
<dbReference type="RefSeq" id="WP_221478802.1">
    <property type="nucleotide sequence ID" value="NZ_BOMK01000059.1"/>
</dbReference>
<dbReference type="Proteomes" id="UP000578112">
    <property type="component" value="Unassembled WGS sequence"/>
</dbReference>
<organism evidence="2 3">
    <name type="scientific">Actinoplanes digitatis</name>
    <dbReference type="NCBI Taxonomy" id="1868"/>
    <lineage>
        <taxon>Bacteria</taxon>
        <taxon>Bacillati</taxon>
        <taxon>Actinomycetota</taxon>
        <taxon>Actinomycetes</taxon>
        <taxon>Micromonosporales</taxon>
        <taxon>Micromonosporaceae</taxon>
        <taxon>Actinoplanes</taxon>
    </lineage>
</organism>
<protein>
    <submittedName>
        <fullName evidence="2">Aminoglycoside phosphotransferase (APT) family kinase protein</fullName>
    </submittedName>
</protein>
<dbReference type="EMBL" id="JACHNH010000001">
    <property type="protein sequence ID" value="MBB4763116.1"/>
    <property type="molecule type" value="Genomic_DNA"/>
</dbReference>
<comment type="caution">
    <text evidence="2">The sequence shown here is derived from an EMBL/GenBank/DDBJ whole genome shotgun (WGS) entry which is preliminary data.</text>
</comment>
<dbReference type="InterPro" id="IPR002575">
    <property type="entry name" value="Aminoglycoside_PTrfase"/>
</dbReference>
<keyword evidence="3" id="KW-1185">Reference proteome</keyword>
<feature type="domain" description="Aminoglycoside phosphotransferase" evidence="1">
    <location>
        <begin position="35"/>
        <end position="122"/>
    </location>
</feature>
<reference evidence="2 3" key="1">
    <citation type="submission" date="2020-08" db="EMBL/GenBank/DDBJ databases">
        <title>Sequencing the genomes of 1000 actinobacteria strains.</title>
        <authorList>
            <person name="Klenk H.-P."/>
        </authorList>
    </citation>
    <scope>NUCLEOTIDE SEQUENCE [LARGE SCALE GENOMIC DNA]</scope>
    <source>
        <strain evidence="2 3">DSM 43149</strain>
    </source>
</reference>